<protein>
    <recommendedName>
        <fullName evidence="3">CWF19-like protein 2</fullName>
    </recommendedName>
</protein>
<proteinExistence type="inferred from homology"/>
<evidence type="ECO:0000256" key="1">
    <source>
        <dbReference type="ARBA" id="ARBA00006795"/>
    </source>
</evidence>
<dbReference type="AlphaFoldDB" id="A0A401PKP8"/>
<reference evidence="8 9" key="1">
    <citation type="journal article" date="2018" name="Nat. Ecol. Evol.">
        <title>Shark genomes provide insights into elasmobranch evolution and the origin of vertebrates.</title>
        <authorList>
            <person name="Hara Y"/>
            <person name="Yamaguchi K"/>
            <person name="Onimaru K"/>
            <person name="Kadota M"/>
            <person name="Koyanagi M"/>
            <person name="Keeley SD"/>
            <person name="Tatsumi K"/>
            <person name="Tanaka K"/>
            <person name="Motone F"/>
            <person name="Kageyama Y"/>
            <person name="Nozu R"/>
            <person name="Adachi N"/>
            <person name="Nishimura O"/>
            <person name="Nakagawa R"/>
            <person name="Tanegashima C"/>
            <person name="Kiyatake I"/>
            <person name="Matsumoto R"/>
            <person name="Murakumo K"/>
            <person name="Nishida K"/>
            <person name="Terakita A"/>
            <person name="Kuratani S"/>
            <person name="Sato K"/>
            <person name="Hyodo S Kuraku.S."/>
        </authorList>
    </citation>
    <scope>NUCLEOTIDE SEQUENCE [LARGE SCALE GENOMIC DNA]</scope>
</reference>
<evidence type="ECO:0000256" key="4">
    <source>
        <dbReference type="SAM" id="Coils"/>
    </source>
</evidence>
<feature type="domain" description="Cwf19-like C-terminal" evidence="7">
    <location>
        <begin position="722"/>
        <end position="845"/>
    </location>
</feature>
<feature type="coiled-coil region" evidence="4">
    <location>
        <begin position="224"/>
        <end position="251"/>
    </location>
</feature>
<dbReference type="PANTHER" id="PTHR12072:SF5">
    <property type="entry name" value="CWF19-LIKE PROTEIN 2"/>
    <property type="match status" value="1"/>
</dbReference>
<name>A0A401PKP8_SCYTO</name>
<dbReference type="Pfam" id="PF04677">
    <property type="entry name" value="CwfJ_C_1"/>
    <property type="match status" value="1"/>
</dbReference>
<dbReference type="Gene3D" id="3.30.428.10">
    <property type="entry name" value="HIT-like"/>
    <property type="match status" value="1"/>
</dbReference>
<dbReference type="InterPro" id="IPR006768">
    <property type="entry name" value="Cwf19-like_C_dom-1"/>
</dbReference>
<comment type="caution">
    <text evidence="8">The sequence shown here is derived from an EMBL/GenBank/DDBJ whole genome shotgun (WGS) entry which is preliminary data.</text>
</comment>
<feature type="region of interest" description="Disordered" evidence="5">
    <location>
        <begin position="65"/>
        <end position="132"/>
    </location>
</feature>
<feature type="compositionally biased region" description="Polar residues" evidence="5">
    <location>
        <begin position="457"/>
        <end position="469"/>
    </location>
</feature>
<evidence type="ECO:0000313" key="9">
    <source>
        <dbReference type="Proteomes" id="UP000288216"/>
    </source>
</evidence>
<feature type="compositionally biased region" description="Basic residues" evidence="5">
    <location>
        <begin position="77"/>
        <end position="96"/>
    </location>
</feature>
<dbReference type="Pfam" id="PF04676">
    <property type="entry name" value="CwfJ_C_2"/>
    <property type="match status" value="1"/>
</dbReference>
<keyword evidence="2 4" id="KW-0175">Coiled coil</keyword>
<dbReference type="SUPFAM" id="SSF54197">
    <property type="entry name" value="HIT-like"/>
    <property type="match status" value="1"/>
</dbReference>
<dbReference type="OrthoDB" id="2113965at2759"/>
<accession>A0A401PKP8</accession>
<comment type="similarity">
    <text evidence="1">Belongs to the CWF19 family.</text>
</comment>
<feature type="compositionally biased region" description="Basic and acidic residues" evidence="5">
    <location>
        <begin position="65"/>
        <end position="76"/>
    </location>
</feature>
<dbReference type="GO" id="GO:0071014">
    <property type="term" value="C:post-mRNA release spliceosomal complex"/>
    <property type="evidence" value="ECO:0007669"/>
    <property type="project" value="TreeGrafter"/>
</dbReference>
<dbReference type="OMA" id="DERYSSH"/>
<evidence type="ECO:0000256" key="5">
    <source>
        <dbReference type="SAM" id="MobiDB-lite"/>
    </source>
</evidence>
<dbReference type="FunFam" id="3.30.428.10:FF:000021">
    <property type="entry name" value="CWF19-like protein 2 homolog"/>
    <property type="match status" value="1"/>
</dbReference>
<evidence type="ECO:0000313" key="8">
    <source>
        <dbReference type="EMBL" id="GCB73693.1"/>
    </source>
</evidence>
<dbReference type="InterPro" id="IPR040194">
    <property type="entry name" value="Cwf19-like"/>
</dbReference>
<dbReference type="GO" id="GO:0000398">
    <property type="term" value="P:mRNA splicing, via spliceosome"/>
    <property type="evidence" value="ECO:0007669"/>
    <property type="project" value="TreeGrafter"/>
</dbReference>
<dbReference type="EMBL" id="BFAA01000714">
    <property type="protein sequence ID" value="GCB73693.1"/>
    <property type="molecule type" value="Genomic_DNA"/>
</dbReference>
<dbReference type="Proteomes" id="UP000288216">
    <property type="component" value="Unassembled WGS sequence"/>
</dbReference>
<feature type="region of interest" description="Disordered" evidence="5">
    <location>
        <begin position="575"/>
        <end position="603"/>
    </location>
</feature>
<sequence>MADYGGRFESGKAIEARRDIKRRAREEIVAKAQAIYQKEERQKQLSHLRGEDTWMLPEVNERLEEFSEEHSVEYKKKKEKKSKKGKKEKKKKKKLKEKSDEFSESSSESEMEWIEAPTGSGSSEKPWKIQEEQLNFANKSDAAKREEWMTLDFMSIKTVSTAAIRAGKLKEKEMEQEKVEAMEQAEIYKRELNPYWKDGGSGLPSEESDSAPVQKAAVIEDGGLKWLRQSYKRMKEQAEREQCRLEDVIAARYGSMDLFQQKLREAEKVAALKYQDDNDKRRESWKKPRSWHSDQNERKEYGSERRLSGDKNRYEEDDRDTERERSKGCLKDQFKWKERDNRRKCITDRYKGKSSDREVEMELAKEKCTDKSEEMTRIREEKCKQTGQINNFARGLESDNFFDKEKGKALFLSNLKSKFMKPEDEEWGIKFPRLSNRMPEFHSSYSSDFRKPDDNSDSMSTWCGTNSGNKLPEEPTSFPPPSSVSEYDETTNSMNKSIKTKPRENSSVQAESSQGQQKSSSSAAIPARSLATREEPLQPLSEEEMNKLGAKIIKAELMGNLELASKLKAQLEEAHKLKSQEQKPIAATSTAPKRTDNGADENQEVILVRTDQSGRVWPVGASAEFLTQKGGKKKRQMIETHHEGERIRYFQDDDNLSLQDLVRQEKMTSAEDQNEKFSRLASKFLEKMDRDYYTLDDMFVSKAARKSQSGQDDERQRNKAIHEHKRLTSRMEKCQYCFDNPELPKHLIISIGVKVYLCLPNFRSMTEGHCLIVPLQHHTAGTILDEDIWEEIQLFRKALVKMLEDKGLDCVFFETNMHLKKRFHMVYECIPLPKELGDMAPIYFKKAIMEADEEWAINKKLVDLSTRDIRRAVPKGLPYFSVDFGLQGGFAHVIENEEKFPSYFGKEIVGGMLDLEPRCWRKPIRENFDDQRKKVLQFSHWWKPYNCTKNKE</sequence>
<evidence type="ECO:0000256" key="2">
    <source>
        <dbReference type="ARBA" id="ARBA00023054"/>
    </source>
</evidence>
<evidence type="ECO:0000259" key="7">
    <source>
        <dbReference type="Pfam" id="PF04677"/>
    </source>
</evidence>
<feature type="compositionally biased region" description="Low complexity" evidence="5">
    <location>
        <begin position="509"/>
        <end position="524"/>
    </location>
</feature>
<dbReference type="InterPro" id="IPR006767">
    <property type="entry name" value="Cwf19-like_C_dom-2"/>
</dbReference>
<dbReference type="STRING" id="75743.A0A401PKP8"/>
<feature type="region of interest" description="Disordered" evidence="5">
    <location>
        <begin position="271"/>
        <end position="327"/>
    </location>
</feature>
<dbReference type="PANTHER" id="PTHR12072">
    <property type="entry name" value="CWF19, CELL CYCLE CONTROL PROTEIN"/>
    <property type="match status" value="1"/>
</dbReference>
<evidence type="ECO:0000259" key="6">
    <source>
        <dbReference type="Pfam" id="PF04676"/>
    </source>
</evidence>
<gene>
    <name evidence="8" type="ORF">scyTo_0002774</name>
</gene>
<feature type="region of interest" description="Disordered" evidence="5">
    <location>
        <begin position="438"/>
        <end position="542"/>
    </location>
</feature>
<organism evidence="8 9">
    <name type="scientific">Scyliorhinus torazame</name>
    <name type="common">Cloudy catshark</name>
    <name type="synonym">Catulus torazame</name>
    <dbReference type="NCBI Taxonomy" id="75743"/>
    <lineage>
        <taxon>Eukaryota</taxon>
        <taxon>Metazoa</taxon>
        <taxon>Chordata</taxon>
        <taxon>Craniata</taxon>
        <taxon>Vertebrata</taxon>
        <taxon>Chondrichthyes</taxon>
        <taxon>Elasmobranchii</taxon>
        <taxon>Galeomorphii</taxon>
        <taxon>Galeoidea</taxon>
        <taxon>Carcharhiniformes</taxon>
        <taxon>Scyliorhinidae</taxon>
        <taxon>Scyliorhinus</taxon>
    </lineage>
</organism>
<keyword evidence="9" id="KW-1185">Reference proteome</keyword>
<feature type="domain" description="Cwf19-like protein C-terminal" evidence="6">
    <location>
        <begin position="854"/>
        <end position="948"/>
    </location>
</feature>
<dbReference type="InterPro" id="IPR036265">
    <property type="entry name" value="HIT-like_sf"/>
</dbReference>
<evidence type="ECO:0000256" key="3">
    <source>
        <dbReference type="ARBA" id="ARBA00070709"/>
    </source>
</evidence>